<dbReference type="PROSITE" id="PS51063">
    <property type="entry name" value="HTH_CRP_2"/>
    <property type="match status" value="1"/>
</dbReference>
<evidence type="ECO:0000259" key="4">
    <source>
        <dbReference type="PROSITE" id="PS50042"/>
    </source>
</evidence>
<gene>
    <name evidence="6" type="primary">fnr</name>
    <name evidence="6" type="ORF">J0A66_03315</name>
</gene>
<proteinExistence type="predicted"/>
<evidence type="ECO:0000256" key="2">
    <source>
        <dbReference type="ARBA" id="ARBA00023125"/>
    </source>
</evidence>
<evidence type="ECO:0000313" key="6">
    <source>
        <dbReference type="EMBL" id="MBN7824249.1"/>
    </source>
</evidence>
<dbReference type="PRINTS" id="PR00034">
    <property type="entry name" value="HTHCRP"/>
</dbReference>
<feature type="domain" description="HTH crp-type" evidence="5">
    <location>
        <begin position="155"/>
        <end position="228"/>
    </location>
</feature>
<dbReference type="InterPro" id="IPR018490">
    <property type="entry name" value="cNMP-bd_dom_sf"/>
</dbReference>
<dbReference type="FunFam" id="1.10.10.10:FF:000028">
    <property type="entry name" value="Fumarate/nitrate reduction transcriptional regulator Fnr"/>
    <property type="match status" value="1"/>
</dbReference>
<accession>A0A939IPQ8</accession>
<dbReference type="Gene3D" id="1.10.10.10">
    <property type="entry name" value="Winged helix-like DNA-binding domain superfamily/Winged helix DNA-binding domain"/>
    <property type="match status" value="1"/>
</dbReference>
<dbReference type="GO" id="GO:0003677">
    <property type="term" value="F:DNA binding"/>
    <property type="evidence" value="ECO:0007669"/>
    <property type="project" value="UniProtKB-KW"/>
</dbReference>
<dbReference type="Pfam" id="PF00027">
    <property type="entry name" value="cNMP_binding"/>
    <property type="match status" value="1"/>
</dbReference>
<dbReference type="EMBL" id="JAFKCV010000002">
    <property type="protein sequence ID" value="MBN7824249.1"/>
    <property type="molecule type" value="Genomic_DNA"/>
</dbReference>
<reference evidence="6" key="1">
    <citation type="submission" date="2021-03" db="EMBL/GenBank/DDBJ databases">
        <title>novel species isolated from a fishpond in China.</title>
        <authorList>
            <person name="Lu H."/>
            <person name="Cai Z."/>
        </authorList>
    </citation>
    <scope>NUCLEOTIDE SEQUENCE</scope>
    <source>
        <strain evidence="6">JCM 30855</strain>
    </source>
</reference>
<dbReference type="Pfam" id="PF13545">
    <property type="entry name" value="HTH_Crp_2"/>
    <property type="match status" value="1"/>
</dbReference>
<dbReference type="NCBIfam" id="NF008365">
    <property type="entry name" value="PRK11161.1"/>
    <property type="match status" value="1"/>
</dbReference>
<dbReference type="SUPFAM" id="SSF51206">
    <property type="entry name" value="cAMP-binding domain-like"/>
    <property type="match status" value="1"/>
</dbReference>
<dbReference type="CDD" id="cd00038">
    <property type="entry name" value="CAP_ED"/>
    <property type="match status" value="1"/>
</dbReference>
<dbReference type="RefSeq" id="WP_206572373.1">
    <property type="nucleotide sequence ID" value="NZ_JAFKCV010000002.1"/>
</dbReference>
<keyword evidence="1" id="KW-0805">Transcription regulation</keyword>
<evidence type="ECO:0000259" key="5">
    <source>
        <dbReference type="PROSITE" id="PS51063"/>
    </source>
</evidence>
<dbReference type="CDD" id="cd00092">
    <property type="entry name" value="HTH_CRP"/>
    <property type="match status" value="1"/>
</dbReference>
<dbReference type="Proteomes" id="UP000664654">
    <property type="component" value="Unassembled WGS sequence"/>
</dbReference>
<evidence type="ECO:0000256" key="3">
    <source>
        <dbReference type="ARBA" id="ARBA00023163"/>
    </source>
</evidence>
<dbReference type="InterPro" id="IPR014710">
    <property type="entry name" value="RmlC-like_jellyroll"/>
</dbReference>
<dbReference type="InterPro" id="IPR018335">
    <property type="entry name" value="Tscrpt_reg_HTH_Crp-type_CS"/>
</dbReference>
<dbReference type="SUPFAM" id="SSF46785">
    <property type="entry name" value="Winged helix' DNA-binding domain"/>
    <property type="match status" value="1"/>
</dbReference>
<evidence type="ECO:0000256" key="1">
    <source>
        <dbReference type="ARBA" id="ARBA00023015"/>
    </source>
</evidence>
<dbReference type="Gene3D" id="2.60.120.10">
    <property type="entry name" value="Jelly Rolls"/>
    <property type="match status" value="1"/>
</dbReference>
<dbReference type="InterPro" id="IPR036388">
    <property type="entry name" value="WH-like_DNA-bd_sf"/>
</dbReference>
<dbReference type="PANTHER" id="PTHR24567:SF75">
    <property type="entry name" value="FUMARATE AND NITRATE REDUCTION REGULATORY PROTEIN"/>
    <property type="match status" value="1"/>
</dbReference>
<dbReference type="PANTHER" id="PTHR24567">
    <property type="entry name" value="CRP FAMILY TRANSCRIPTIONAL REGULATORY PROTEIN"/>
    <property type="match status" value="1"/>
</dbReference>
<dbReference type="InterPro" id="IPR036390">
    <property type="entry name" value="WH_DNA-bd_sf"/>
</dbReference>
<organism evidence="6 7">
    <name type="scientific">Bowmanella dokdonensis</name>
    <dbReference type="NCBI Taxonomy" id="751969"/>
    <lineage>
        <taxon>Bacteria</taxon>
        <taxon>Pseudomonadati</taxon>
        <taxon>Pseudomonadota</taxon>
        <taxon>Gammaproteobacteria</taxon>
        <taxon>Alteromonadales</taxon>
        <taxon>Alteromonadaceae</taxon>
        <taxon>Bowmanella</taxon>
    </lineage>
</organism>
<keyword evidence="7" id="KW-1185">Reference proteome</keyword>
<sequence>MKNYRDCTIHCQNCSISQLCLPFTLNSNELEKLDNIIQRKRPFQKNERLFQSGEPLNSLFAVRSGSFKSFTLASDGEEQITGFHLPGDIIGFDAIHHQHHRSFAQALETSMVCEIPYSTLENLSGDLPRLRQQVMRLMSHEIQEDQDMFMLLNKRTAHQRLAYFLSHLGRRYHERGFSSSQFRLSMTRGEIGNFLGLTVETISRLLTRFQKEGLIQVEGKFITLLKPQAMLELVDAPLLAAGVN</sequence>
<dbReference type="InterPro" id="IPR000595">
    <property type="entry name" value="cNMP-bd_dom"/>
</dbReference>
<dbReference type="SMART" id="SM00100">
    <property type="entry name" value="cNMP"/>
    <property type="match status" value="1"/>
</dbReference>
<keyword evidence="3" id="KW-0804">Transcription</keyword>
<dbReference type="GO" id="GO:0003700">
    <property type="term" value="F:DNA-binding transcription factor activity"/>
    <property type="evidence" value="ECO:0007669"/>
    <property type="project" value="InterPro"/>
</dbReference>
<dbReference type="SMART" id="SM00419">
    <property type="entry name" value="HTH_CRP"/>
    <property type="match status" value="1"/>
</dbReference>
<feature type="domain" description="Cyclic nucleotide-binding" evidence="4">
    <location>
        <begin position="21"/>
        <end position="102"/>
    </location>
</feature>
<comment type="caution">
    <text evidence="6">The sequence shown here is derived from an EMBL/GenBank/DDBJ whole genome shotgun (WGS) entry which is preliminary data.</text>
</comment>
<dbReference type="GO" id="GO:0005829">
    <property type="term" value="C:cytosol"/>
    <property type="evidence" value="ECO:0007669"/>
    <property type="project" value="TreeGrafter"/>
</dbReference>
<dbReference type="PROSITE" id="PS50042">
    <property type="entry name" value="CNMP_BINDING_3"/>
    <property type="match status" value="1"/>
</dbReference>
<name>A0A939IPQ8_9ALTE</name>
<keyword evidence="2" id="KW-0238">DNA-binding</keyword>
<evidence type="ECO:0000313" key="7">
    <source>
        <dbReference type="Proteomes" id="UP000664654"/>
    </source>
</evidence>
<protein>
    <submittedName>
        <fullName evidence="6">Fumarate/nitrate reduction transcriptional regulator Fnr</fullName>
    </submittedName>
</protein>
<dbReference type="AlphaFoldDB" id="A0A939IPQ8"/>
<dbReference type="FunFam" id="2.60.120.10:FF:000004">
    <property type="entry name" value="Fumarate/nitrate reduction transcriptional regulator Fnr"/>
    <property type="match status" value="1"/>
</dbReference>
<dbReference type="InterPro" id="IPR050397">
    <property type="entry name" value="Env_Response_Regulators"/>
</dbReference>
<dbReference type="PROSITE" id="PS00042">
    <property type="entry name" value="HTH_CRP_1"/>
    <property type="match status" value="1"/>
</dbReference>
<dbReference type="InterPro" id="IPR012318">
    <property type="entry name" value="HTH_CRP"/>
</dbReference>